<keyword evidence="17" id="KW-0812">Transmembrane</keyword>
<keyword evidence="13" id="KW-0511">Multifunctional enzyme</keyword>
<evidence type="ECO:0000256" key="1">
    <source>
        <dbReference type="ARBA" id="ARBA00004236"/>
    </source>
</evidence>
<evidence type="ECO:0000256" key="5">
    <source>
        <dbReference type="ARBA" id="ARBA00022645"/>
    </source>
</evidence>
<keyword evidence="4" id="KW-1003">Cell membrane</keyword>
<evidence type="ECO:0000256" key="11">
    <source>
        <dbReference type="ARBA" id="ARBA00022984"/>
    </source>
</evidence>
<dbReference type="GO" id="GO:0008360">
    <property type="term" value="P:regulation of cell shape"/>
    <property type="evidence" value="ECO:0007669"/>
    <property type="project" value="UniProtKB-KW"/>
</dbReference>
<feature type="transmembrane region" description="Helical" evidence="17">
    <location>
        <begin position="84"/>
        <end position="104"/>
    </location>
</feature>
<dbReference type="GO" id="GO:0009002">
    <property type="term" value="F:serine-type D-Ala-D-Ala carboxypeptidase activity"/>
    <property type="evidence" value="ECO:0007669"/>
    <property type="project" value="UniProtKB-EC"/>
</dbReference>
<evidence type="ECO:0000259" key="19">
    <source>
        <dbReference type="Pfam" id="PF00912"/>
    </source>
</evidence>
<keyword evidence="5" id="KW-0121">Carboxypeptidase</keyword>
<evidence type="ECO:0000256" key="4">
    <source>
        <dbReference type="ARBA" id="ARBA00022475"/>
    </source>
</evidence>
<dbReference type="AlphaFoldDB" id="A0A1F7HF79"/>
<keyword evidence="11" id="KW-0573">Peptidoglycan synthesis</keyword>
<comment type="similarity">
    <text evidence="2">In the C-terminal section; belongs to the transpeptidase family.</text>
</comment>
<gene>
    <name evidence="20" type="ORF">A3D08_01920</name>
</gene>
<evidence type="ECO:0000256" key="6">
    <source>
        <dbReference type="ARBA" id="ARBA00022670"/>
    </source>
</evidence>
<dbReference type="GO" id="GO:0008658">
    <property type="term" value="F:penicillin binding"/>
    <property type="evidence" value="ECO:0007669"/>
    <property type="project" value="InterPro"/>
</dbReference>
<proteinExistence type="inferred from homology"/>
<name>A0A1F7HF79_9BACT</name>
<keyword evidence="8" id="KW-0808">Transferase</keyword>
<dbReference type="GO" id="GO:0008955">
    <property type="term" value="F:peptidoglycan glycosyltransferase activity"/>
    <property type="evidence" value="ECO:0007669"/>
    <property type="project" value="UniProtKB-EC"/>
</dbReference>
<evidence type="ECO:0000256" key="2">
    <source>
        <dbReference type="ARBA" id="ARBA00007090"/>
    </source>
</evidence>
<dbReference type="InterPro" id="IPR001264">
    <property type="entry name" value="Glyco_trans_51"/>
</dbReference>
<evidence type="ECO:0000256" key="16">
    <source>
        <dbReference type="ARBA" id="ARBA00049902"/>
    </source>
</evidence>
<keyword evidence="9" id="KW-0378">Hydrolase</keyword>
<evidence type="ECO:0000256" key="10">
    <source>
        <dbReference type="ARBA" id="ARBA00022960"/>
    </source>
</evidence>
<evidence type="ECO:0000256" key="9">
    <source>
        <dbReference type="ARBA" id="ARBA00022801"/>
    </source>
</evidence>
<dbReference type="FunFam" id="1.10.3810.10:FF:000001">
    <property type="entry name" value="Penicillin-binding protein 1A"/>
    <property type="match status" value="1"/>
</dbReference>
<evidence type="ECO:0000256" key="3">
    <source>
        <dbReference type="ARBA" id="ARBA00007739"/>
    </source>
</evidence>
<keyword evidence="12 17" id="KW-0472">Membrane</keyword>
<feature type="transmembrane region" description="Helical" evidence="17">
    <location>
        <begin position="7"/>
        <end position="24"/>
    </location>
</feature>
<dbReference type="Gene3D" id="3.40.710.10">
    <property type="entry name" value="DD-peptidase/beta-lactamase superfamily"/>
    <property type="match status" value="1"/>
</dbReference>
<keyword evidence="6" id="KW-0645">Protease</keyword>
<evidence type="ECO:0000256" key="14">
    <source>
        <dbReference type="ARBA" id="ARBA00023316"/>
    </source>
</evidence>
<dbReference type="InterPro" id="IPR012338">
    <property type="entry name" value="Beta-lactam/transpept-like"/>
</dbReference>
<comment type="caution">
    <text evidence="20">The sequence shown here is derived from an EMBL/GenBank/DDBJ whole genome shotgun (WGS) entry which is preliminary data.</text>
</comment>
<comment type="similarity">
    <text evidence="3">In the N-terminal section; belongs to the glycosyltransferase 51 family.</text>
</comment>
<dbReference type="InterPro" id="IPR023346">
    <property type="entry name" value="Lysozyme-like_dom_sf"/>
</dbReference>
<dbReference type="SUPFAM" id="SSF56601">
    <property type="entry name" value="beta-lactamase/transpeptidase-like"/>
    <property type="match status" value="1"/>
</dbReference>
<dbReference type="GO" id="GO:0071555">
    <property type="term" value="P:cell wall organization"/>
    <property type="evidence" value="ECO:0007669"/>
    <property type="project" value="UniProtKB-KW"/>
</dbReference>
<evidence type="ECO:0000313" key="20">
    <source>
        <dbReference type="EMBL" id="OGK29442.1"/>
    </source>
</evidence>
<evidence type="ECO:0000256" key="17">
    <source>
        <dbReference type="SAM" id="Phobius"/>
    </source>
</evidence>
<comment type="subcellular location">
    <subcellularLocation>
        <location evidence="1">Cell membrane</location>
    </subcellularLocation>
</comment>
<dbReference type="GO" id="GO:0006508">
    <property type="term" value="P:proteolysis"/>
    <property type="evidence" value="ECO:0007669"/>
    <property type="project" value="UniProtKB-KW"/>
</dbReference>
<accession>A0A1F7HF79</accession>
<evidence type="ECO:0000256" key="15">
    <source>
        <dbReference type="ARBA" id="ARBA00034000"/>
    </source>
</evidence>
<feature type="domain" description="Penicillin-binding protein transpeptidase" evidence="18">
    <location>
        <begin position="395"/>
        <end position="648"/>
    </location>
</feature>
<evidence type="ECO:0000259" key="18">
    <source>
        <dbReference type="Pfam" id="PF00905"/>
    </source>
</evidence>
<keyword evidence="10" id="KW-0133">Cell shape</keyword>
<dbReference type="Pfam" id="PF00912">
    <property type="entry name" value="Transgly"/>
    <property type="match status" value="1"/>
</dbReference>
<dbReference type="Pfam" id="PF00905">
    <property type="entry name" value="Transpeptidase"/>
    <property type="match status" value="1"/>
</dbReference>
<dbReference type="PANTHER" id="PTHR32282:SF11">
    <property type="entry name" value="PENICILLIN-BINDING PROTEIN 1B"/>
    <property type="match status" value="1"/>
</dbReference>
<keyword evidence="14" id="KW-0961">Cell wall biogenesis/degradation</keyword>
<dbReference type="GO" id="GO:0005886">
    <property type="term" value="C:plasma membrane"/>
    <property type="evidence" value="ECO:0007669"/>
    <property type="project" value="UniProtKB-SubCell"/>
</dbReference>
<dbReference type="InterPro" id="IPR036950">
    <property type="entry name" value="PBP_transglycosylase"/>
</dbReference>
<evidence type="ECO:0000256" key="7">
    <source>
        <dbReference type="ARBA" id="ARBA00022676"/>
    </source>
</evidence>
<dbReference type="PANTHER" id="PTHR32282">
    <property type="entry name" value="BINDING PROTEIN TRANSPEPTIDASE, PUTATIVE-RELATED"/>
    <property type="match status" value="1"/>
</dbReference>
<keyword evidence="7" id="KW-0328">Glycosyltransferase</keyword>
<reference evidence="20 21" key="1">
    <citation type="journal article" date="2016" name="Nat. Commun.">
        <title>Thousands of microbial genomes shed light on interconnected biogeochemical processes in an aquifer system.</title>
        <authorList>
            <person name="Anantharaman K."/>
            <person name="Brown C.T."/>
            <person name="Hug L.A."/>
            <person name="Sharon I."/>
            <person name="Castelle C.J."/>
            <person name="Probst A.J."/>
            <person name="Thomas B.C."/>
            <person name="Singh A."/>
            <person name="Wilkins M.J."/>
            <person name="Karaoz U."/>
            <person name="Brodie E.L."/>
            <person name="Williams K.H."/>
            <person name="Hubbard S.S."/>
            <person name="Banfield J.F."/>
        </authorList>
    </citation>
    <scope>NUCLEOTIDE SEQUENCE [LARGE SCALE GENOMIC DNA]</scope>
</reference>
<evidence type="ECO:0000256" key="13">
    <source>
        <dbReference type="ARBA" id="ARBA00023268"/>
    </source>
</evidence>
<dbReference type="InterPro" id="IPR001460">
    <property type="entry name" value="PCN-bd_Tpept"/>
</dbReference>
<dbReference type="InterPro" id="IPR050396">
    <property type="entry name" value="Glycosyltr_51/Transpeptidase"/>
</dbReference>
<evidence type="ECO:0000256" key="12">
    <source>
        <dbReference type="ARBA" id="ARBA00023136"/>
    </source>
</evidence>
<dbReference type="Gene3D" id="1.10.3810.10">
    <property type="entry name" value="Biosynthetic peptidoglycan transglycosylase-like"/>
    <property type="match status" value="1"/>
</dbReference>
<protein>
    <submittedName>
        <fullName evidence="20">Uncharacterized protein</fullName>
    </submittedName>
</protein>
<comment type="catalytic activity">
    <reaction evidence="15">
        <text>Preferential cleavage: (Ac)2-L-Lys-D-Ala-|-D-Ala. Also transpeptidation of peptidyl-alanyl moieties that are N-acyl substituents of D-alanine.</text>
        <dbReference type="EC" id="3.4.16.4"/>
    </reaction>
</comment>
<evidence type="ECO:0000256" key="8">
    <source>
        <dbReference type="ARBA" id="ARBA00022679"/>
    </source>
</evidence>
<organism evidence="20 21">
    <name type="scientific">Candidatus Roizmanbacteria bacterium RIFCSPHIGHO2_02_FULL_43_11</name>
    <dbReference type="NCBI Taxonomy" id="1802043"/>
    <lineage>
        <taxon>Bacteria</taxon>
        <taxon>Candidatus Roizmaniibacteriota</taxon>
    </lineage>
</organism>
<comment type="catalytic activity">
    <reaction evidence="16">
        <text>[GlcNAc-(1-&gt;4)-Mur2Ac(oyl-L-Ala-gamma-D-Glu-L-Lys-D-Ala-D-Ala)](n)-di-trans,octa-cis-undecaprenyl diphosphate + beta-D-GlcNAc-(1-&gt;4)-Mur2Ac(oyl-L-Ala-gamma-D-Glu-L-Lys-D-Ala-D-Ala)-di-trans,octa-cis-undecaprenyl diphosphate = [GlcNAc-(1-&gt;4)-Mur2Ac(oyl-L-Ala-gamma-D-Glu-L-Lys-D-Ala-D-Ala)](n+1)-di-trans,octa-cis-undecaprenyl diphosphate + di-trans,octa-cis-undecaprenyl diphosphate + H(+)</text>
        <dbReference type="Rhea" id="RHEA:23708"/>
        <dbReference type="Rhea" id="RHEA-COMP:9602"/>
        <dbReference type="Rhea" id="RHEA-COMP:9603"/>
        <dbReference type="ChEBI" id="CHEBI:15378"/>
        <dbReference type="ChEBI" id="CHEBI:58405"/>
        <dbReference type="ChEBI" id="CHEBI:60033"/>
        <dbReference type="ChEBI" id="CHEBI:78435"/>
        <dbReference type="EC" id="2.4.99.28"/>
    </reaction>
</comment>
<dbReference type="GO" id="GO:0030288">
    <property type="term" value="C:outer membrane-bounded periplasmic space"/>
    <property type="evidence" value="ECO:0007669"/>
    <property type="project" value="TreeGrafter"/>
</dbReference>
<sequence length="745" mass="83676">MDIFVRITLYVVLMLIFIGDNLLYLCASLIRLYILVCTHLARGIVRAVTSARYASGRVKTYILQAFRVKLSPERATRTHKRVKFRYFLLGVLTAMIIIFIQRSYDLVQSLPNPRLIGRVNFSVSTQIYDRNGNLLYDVYRDQNRTPVSIDTLPEYVIQATLAIEDKDFYRHNGISLVGGVLRALKDTYATGELQGGSTITQQLVKASLLSPERTLERKAREAILALWTEKIYTKKQILEMYLNQVSYGGTAYGIEEAARLYFNTPARDLDINQAAFLAGLTRAPSLYSPYVNPLLAMQRRNEVLRSMSEVGYISQETLASQEQIPLTVEPPKTFLRAPHFVFYVKSLLEQKYGLRQVEEGGLRVITTLDITLQEEVEKILRDELNKISNLNVHNGAVLVTAPSTGEILAMVGSKNYYEEPYGAYNVTTARRQPGSSIKPVMYSLALESGKFTAASILQDTPVVFQIPGSKPYRPLNYDNRYHGLVPIRYALGNSYNVPAVRVLNELGVGRFIDHARKMGITTWDTPERYGLSLALGGGEVKLTDMAVAMGTLANYGERVDLNSIISVEDYRGKILEKFSQPKGELVLSPETSFIISDILSDNKARESAFGARSSLVIPDEEVAVKTGTTNEKRDNWTNGYTRKYFVGVWVGNNDNTPMNPVLTSGITGAAPIWHRVMQLTLQVNPHILSAQQSFSFDVPDKIVTRPCHYRSLEYFIAGTETDKDCKGAILSVTPYPSPFYQQQLF</sequence>
<dbReference type="SUPFAM" id="SSF53955">
    <property type="entry name" value="Lysozyme-like"/>
    <property type="match status" value="1"/>
</dbReference>
<keyword evidence="17" id="KW-1133">Transmembrane helix</keyword>
<evidence type="ECO:0000313" key="21">
    <source>
        <dbReference type="Proteomes" id="UP000178098"/>
    </source>
</evidence>
<feature type="domain" description="Glycosyl transferase family 51" evidence="19">
    <location>
        <begin position="132"/>
        <end position="307"/>
    </location>
</feature>
<dbReference type="EMBL" id="MFZT01000047">
    <property type="protein sequence ID" value="OGK29442.1"/>
    <property type="molecule type" value="Genomic_DNA"/>
</dbReference>
<dbReference type="GO" id="GO:0009252">
    <property type="term" value="P:peptidoglycan biosynthetic process"/>
    <property type="evidence" value="ECO:0007669"/>
    <property type="project" value="UniProtKB-KW"/>
</dbReference>
<dbReference type="Proteomes" id="UP000178098">
    <property type="component" value="Unassembled WGS sequence"/>
</dbReference>